<proteinExistence type="predicted"/>
<evidence type="ECO:0000256" key="1">
    <source>
        <dbReference type="ARBA" id="ARBA00022612"/>
    </source>
</evidence>
<dbReference type="AlphaFoldDB" id="D3DGQ3"/>
<dbReference type="eggNOG" id="COG5362">
    <property type="taxonomic scope" value="Bacteria"/>
</dbReference>
<dbReference type="Proteomes" id="UP000002574">
    <property type="component" value="Chromosome"/>
</dbReference>
<name>D3DGQ3_HYDTT</name>
<evidence type="ECO:0000313" key="3">
    <source>
        <dbReference type="EMBL" id="BAI69005.1"/>
    </source>
</evidence>
<sequence>MQNETIEVLDLLLSKPLPDLAELLFPHYCTHKPADIHYELAELLTESKQNLVIAFPREFAKSTYVWIFFPAWNILHCKYRYIVYIASSKERAEEQLRNLRAEITAHPLLSSLIEIKKDNADELEYLDLASMNRCLIRAYGAGQNLRGIRYHEKRPDIVILDDIEDSESVQSETQRKKLKEWFHADVRPLSSTGRIFVIGTVLHEDSLLNNLLTNPPFSFRGLRYGIIDEEGKPTWEDRFTLEWIERKREDYRAQGLLHVFYREYMNIALAPEEQIFKKEYFQYYDPVRLDTLNFNIFTTVDLAISKSDTADFTAIATVAVSPENHWFVLDIDYGRYDPSEQIEAIFRAVKKYKPLIVGIEKVAYQSALAHFLQKEMLARGLFFRVQELKAEKKKELRIQALQPRFTIKAVWFPAGAHFLTELESELLMFPRGKHDDLIDALAYMEQIAYPPIHHSEGELPSWSL</sequence>
<evidence type="ECO:0000259" key="2">
    <source>
        <dbReference type="Pfam" id="PF17289"/>
    </source>
</evidence>
<keyword evidence="1" id="KW-1188">Viral release from host cell</keyword>
<dbReference type="OrthoDB" id="378710at2"/>
<dbReference type="Gene3D" id="3.30.420.240">
    <property type="match status" value="1"/>
</dbReference>
<dbReference type="EMBL" id="AP011112">
    <property type="protein sequence ID" value="BAI69005.1"/>
    <property type="molecule type" value="Genomic_DNA"/>
</dbReference>
<accession>D3DGQ3</accession>
<dbReference type="Gene3D" id="3.40.50.300">
    <property type="entry name" value="P-loop containing nucleotide triphosphate hydrolases"/>
    <property type="match status" value="1"/>
</dbReference>
<dbReference type="InterPro" id="IPR006517">
    <property type="entry name" value="Phage_terminase_lsu-like_C"/>
</dbReference>
<keyword evidence="4" id="KW-1185">Reference proteome</keyword>
<dbReference type="Pfam" id="PF17289">
    <property type="entry name" value="Terminase_6C"/>
    <property type="match status" value="1"/>
</dbReference>
<dbReference type="PATRIC" id="fig|608538.5.peg.545"/>
<feature type="domain" description="Terminase large subunit gp17-like C-terminal" evidence="2">
    <location>
        <begin position="300"/>
        <end position="443"/>
    </location>
</feature>
<dbReference type="InterPro" id="IPR027417">
    <property type="entry name" value="P-loop_NTPase"/>
</dbReference>
<dbReference type="NCBIfam" id="TIGR01630">
    <property type="entry name" value="psiM2_ORF9"/>
    <property type="match status" value="1"/>
</dbReference>
<evidence type="ECO:0000313" key="4">
    <source>
        <dbReference type="Proteomes" id="UP000002574"/>
    </source>
</evidence>
<dbReference type="STRING" id="608538.HTH_0543"/>
<dbReference type="KEGG" id="hth:HTH_0543"/>
<organism evidence="3 4">
    <name type="scientific">Hydrogenobacter thermophilus (strain DSM 6534 / IAM 12695 / TK-6)</name>
    <dbReference type="NCBI Taxonomy" id="608538"/>
    <lineage>
        <taxon>Bacteria</taxon>
        <taxon>Pseudomonadati</taxon>
        <taxon>Aquificota</taxon>
        <taxon>Aquificia</taxon>
        <taxon>Aquificales</taxon>
        <taxon>Aquificaceae</taxon>
        <taxon>Hydrogenobacter</taxon>
    </lineage>
</organism>
<gene>
    <name evidence="3" type="ordered locus">HTH_0543</name>
</gene>
<protein>
    <submittedName>
        <fullName evidence="3">Phage uncharacterized protein</fullName>
    </submittedName>
</protein>
<dbReference type="KEGG" id="hte:Hydth_0541"/>
<dbReference type="InterPro" id="IPR035421">
    <property type="entry name" value="Terminase_6C"/>
</dbReference>
<reference evidence="3 4" key="1">
    <citation type="journal article" date="2010" name="J. Bacteriol.">
        <title>Complete genome sequence of the thermophilic, obligately chemolithoautotrophic hydrogen-oxidizing bacterium Hydrogenobacter thermophilus TK-6.</title>
        <authorList>
            <person name="Arai H."/>
            <person name="Kanbe H."/>
            <person name="Ishii M."/>
            <person name="Igarashi Y."/>
        </authorList>
    </citation>
    <scope>NUCLEOTIDE SEQUENCE [LARGE SCALE GENOMIC DNA]</scope>
    <source>
        <strain evidence="4">DSM 6534 / IAM 12695 / TK-6 [Tokyo]</strain>
    </source>
</reference>
<dbReference type="RefSeq" id="WP_012963187.1">
    <property type="nucleotide sequence ID" value="NC_013799.1"/>
</dbReference>